<dbReference type="InterPro" id="IPR036397">
    <property type="entry name" value="RNaseH_sf"/>
</dbReference>
<evidence type="ECO:0000313" key="2">
    <source>
        <dbReference type="Proteomes" id="UP000504603"/>
    </source>
</evidence>
<dbReference type="OrthoDB" id="1903608at2759"/>
<dbReference type="PANTHER" id="PTHR47266">
    <property type="entry name" value="ENDONUCLEASE-RELATED"/>
    <property type="match status" value="1"/>
</dbReference>
<feature type="domain" description="Integrase catalytic" evidence="1">
    <location>
        <begin position="1"/>
        <end position="172"/>
    </location>
</feature>
<dbReference type="KEGG" id="mcha:111025279"/>
<protein>
    <submittedName>
        <fullName evidence="3">Protein NYNRIN-like</fullName>
    </submittedName>
</protein>
<dbReference type="Proteomes" id="UP000504603">
    <property type="component" value="Unplaced"/>
</dbReference>
<gene>
    <name evidence="3" type="primary">LOC111025279</name>
</gene>
<evidence type="ECO:0000313" key="3">
    <source>
        <dbReference type="RefSeq" id="XP_022158810.1"/>
    </source>
</evidence>
<dbReference type="InterPro" id="IPR012337">
    <property type="entry name" value="RNaseH-like_sf"/>
</dbReference>
<sequence length="281" mass="32951">MPLTYILEVEIFDVWGMEFMRPFPPSNGHLFILLAVNYVSKWVEEVACSSSDAKVVTKFLHKHIFTRFDVPRVVISDEGSHFINKAVASLLAKYNIRNKISTAYHPQLKRQAEISNREIKIIMEKVVSTNRRDWAMKLDDALCAYRTTFKAPLVLQHKAFWDVKKINFDHATVREVHHLQLLELEEFRRDVYENAKIYKENTKRWHDAGIQPRQFQKGQQLLLYNSRMKLFRGNLNSKWSGPFLVSHIYPDGATKVQVSDSGREFTVNRKRLKHLYGMNVV</sequence>
<organism evidence="2 3">
    <name type="scientific">Momordica charantia</name>
    <name type="common">Bitter gourd</name>
    <name type="synonym">Balsam pear</name>
    <dbReference type="NCBI Taxonomy" id="3673"/>
    <lineage>
        <taxon>Eukaryota</taxon>
        <taxon>Viridiplantae</taxon>
        <taxon>Streptophyta</taxon>
        <taxon>Embryophyta</taxon>
        <taxon>Tracheophyta</taxon>
        <taxon>Spermatophyta</taxon>
        <taxon>Magnoliopsida</taxon>
        <taxon>eudicotyledons</taxon>
        <taxon>Gunneridae</taxon>
        <taxon>Pentapetalae</taxon>
        <taxon>rosids</taxon>
        <taxon>fabids</taxon>
        <taxon>Cucurbitales</taxon>
        <taxon>Cucurbitaceae</taxon>
        <taxon>Momordiceae</taxon>
        <taxon>Momordica</taxon>
    </lineage>
</organism>
<reference evidence="3" key="1">
    <citation type="submission" date="2025-08" db="UniProtKB">
        <authorList>
            <consortium name="RefSeq"/>
        </authorList>
    </citation>
    <scope>IDENTIFICATION</scope>
    <source>
        <strain evidence="3">OHB3-1</strain>
    </source>
</reference>
<dbReference type="Gene3D" id="3.30.420.10">
    <property type="entry name" value="Ribonuclease H-like superfamily/Ribonuclease H"/>
    <property type="match status" value="1"/>
</dbReference>
<evidence type="ECO:0000259" key="1">
    <source>
        <dbReference type="PROSITE" id="PS50994"/>
    </source>
</evidence>
<dbReference type="GeneID" id="111025279"/>
<keyword evidence="2" id="KW-1185">Reference proteome</keyword>
<name>A0A6J1DWV9_MOMCH</name>
<dbReference type="Pfam" id="PF00665">
    <property type="entry name" value="rve"/>
    <property type="match status" value="1"/>
</dbReference>
<dbReference type="AlphaFoldDB" id="A0A6J1DWV9"/>
<dbReference type="GO" id="GO:0003676">
    <property type="term" value="F:nucleic acid binding"/>
    <property type="evidence" value="ECO:0007669"/>
    <property type="project" value="InterPro"/>
</dbReference>
<proteinExistence type="predicted"/>
<dbReference type="RefSeq" id="XP_022158810.1">
    <property type="nucleotide sequence ID" value="XM_022303118.1"/>
</dbReference>
<dbReference type="PROSITE" id="PS50994">
    <property type="entry name" value="INTEGRASE"/>
    <property type="match status" value="1"/>
</dbReference>
<dbReference type="InterPro" id="IPR052160">
    <property type="entry name" value="Gypsy_RT_Integrase-like"/>
</dbReference>
<dbReference type="SUPFAM" id="SSF53098">
    <property type="entry name" value="Ribonuclease H-like"/>
    <property type="match status" value="1"/>
</dbReference>
<accession>A0A6J1DWV9</accession>
<dbReference type="InterPro" id="IPR001584">
    <property type="entry name" value="Integrase_cat-core"/>
</dbReference>
<dbReference type="GO" id="GO:0015074">
    <property type="term" value="P:DNA integration"/>
    <property type="evidence" value="ECO:0007669"/>
    <property type="project" value="InterPro"/>
</dbReference>